<dbReference type="NCBIfam" id="TIGR02745">
    <property type="entry name" value="ccoG_rdxA_fixG"/>
    <property type="match status" value="1"/>
</dbReference>
<dbReference type="GO" id="GO:0046872">
    <property type="term" value="F:metal ion binding"/>
    <property type="evidence" value="ECO:0007669"/>
    <property type="project" value="UniProtKB-KW"/>
</dbReference>
<dbReference type="Proteomes" id="UP001359886">
    <property type="component" value="Unassembled WGS sequence"/>
</dbReference>
<keyword evidence="2" id="KW-0004">4Fe-4S</keyword>
<protein>
    <submittedName>
        <fullName evidence="9">Cytochrome c oxidase accessory protein CcoG</fullName>
    </submittedName>
</protein>
<proteinExistence type="predicted"/>
<keyword evidence="5" id="KW-0408">Iron</keyword>
<evidence type="ECO:0000256" key="6">
    <source>
        <dbReference type="ARBA" id="ARBA00023014"/>
    </source>
</evidence>
<keyword evidence="4" id="KW-0249">Electron transport</keyword>
<feature type="transmembrane region" description="Helical" evidence="7">
    <location>
        <begin position="151"/>
        <end position="168"/>
    </location>
</feature>
<keyword evidence="10" id="KW-1185">Reference proteome</keyword>
<reference evidence="9 10" key="1">
    <citation type="submission" date="2024-02" db="EMBL/GenBank/DDBJ databases">
        <title>A novel Wenzhouxiangellaceae bacterium, isolated from coastal sediments.</title>
        <authorList>
            <person name="Du Z.-J."/>
            <person name="Ye Y.-Q."/>
            <person name="Zhang X.-Y."/>
        </authorList>
    </citation>
    <scope>NUCLEOTIDE SEQUENCE [LARGE SCALE GENOMIC DNA]</scope>
    <source>
        <strain evidence="9 10">CH-27</strain>
    </source>
</reference>
<evidence type="ECO:0000256" key="1">
    <source>
        <dbReference type="ARBA" id="ARBA00022448"/>
    </source>
</evidence>
<keyword evidence="3" id="KW-0479">Metal-binding</keyword>
<dbReference type="Pfam" id="PF11614">
    <property type="entry name" value="FixG_C"/>
    <property type="match status" value="1"/>
</dbReference>
<evidence type="ECO:0000256" key="5">
    <source>
        <dbReference type="ARBA" id="ARBA00023004"/>
    </source>
</evidence>
<keyword evidence="1" id="KW-0813">Transport</keyword>
<organism evidence="9 10">
    <name type="scientific">Elongatibacter sediminis</name>
    <dbReference type="NCBI Taxonomy" id="3119006"/>
    <lineage>
        <taxon>Bacteria</taxon>
        <taxon>Pseudomonadati</taxon>
        <taxon>Pseudomonadota</taxon>
        <taxon>Gammaproteobacteria</taxon>
        <taxon>Chromatiales</taxon>
        <taxon>Wenzhouxiangellaceae</taxon>
        <taxon>Elongatibacter</taxon>
    </lineage>
</organism>
<dbReference type="SUPFAM" id="SSF54862">
    <property type="entry name" value="4Fe-4S ferredoxins"/>
    <property type="match status" value="1"/>
</dbReference>
<keyword evidence="6" id="KW-0411">Iron-sulfur</keyword>
<dbReference type="InterPro" id="IPR013783">
    <property type="entry name" value="Ig-like_fold"/>
</dbReference>
<dbReference type="InterPro" id="IPR017900">
    <property type="entry name" value="4Fe4S_Fe_S_CS"/>
</dbReference>
<dbReference type="Gene3D" id="1.10.1060.10">
    <property type="entry name" value="Alpha-helical ferredoxin"/>
    <property type="match status" value="1"/>
</dbReference>
<dbReference type="InterPro" id="IPR032879">
    <property type="entry name" value="FixG_C"/>
</dbReference>
<keyword evidence="7" id="KW-1133">Transmembrane helix</keyword>
<evidence type="ECO:0000256" key="7">
    <source>
        <dbReference type="SAM" id="Phobius"/>
    </source>
</evidence>
<gene>
    <name evidence="9" type="primary">ccoG</name>
    <name evidence="9" type="ORF">V3330_11820</name>
</gene>
<name>A0AAW9R9Q3_9GAMM</name>
<dbReference type="RefSeq" id="WP_354695634.1">
    <property type="nucleotide sequence ID" value="NZ_JAZHOG010000007.1"/>
</dbReference>
<dbReference type="InterPro" id="IPR009051">
    <property type="entry name" value="Helical_ferredxn"/>
</dbReference>
<keyword evidence="7" id="KW-0472">Membrane</keyword>
<evidence type="ECO:0000313" key="9">
    <source>
        <dbReference type="EMBL" id="MEJ8568315.1"/>
    </source>
</evidence>
<keyword evidence="7" id="KW-0812">Transmembrane</keyword>
<evidence type="ECO:0000259" key="8">
    <source>
        <dbReference type="PROSITE" id="PS51379"/>
    </source>
</evidence>
<evidence type="ECO:0000256" key="2">
    <source>
        <dbReference type="ARBA" id="ARBA00022485"/>
    </source>
</evidence>
<accession>A0AAW9R9Q3</accession>
<evidence type="ECO:0000313" key="10">
    <source>
        <dbReference type="Proteomes" id="UP001359886"/>
    </source>
</evidence>
<dbReference type="Gene3D" id="2.60.40.10">
    <property type="entry name" value="Immunoglobulins"/>
    <property type="match status" value="1"/>
</dbReference>
<sequence length="461" mass="52038">MAVEPPVHDSLYRKEPKVYPHHVTGRFARLRNVAMYVLLGLFYFIPWFQVGGHQAVLFDLPARKFYILGLTFWPQDFIFLALLLICAGLALFFFTALAGRLWCGFACPQTVWTEAFLLMERWVEGSRQKRIKLDAAPWTPHKIARKSLKQFLWITFSVWTGFTFVGFFTPIRELGVNVLSLSLGPWETFWIIFYGFATYGNAGFLREQVCKYMCPYARFQSAMFDRNTLIISYDEARGEPRGGRRKTADKSELGLGDCIDCTLCVQVCPTGIDIRKGLQYECIACAACVDICDEVMDKMDYPRGLIRYTTENTLEGKPARLLRPRVLIYGMLLLVLFGGTLWSMTHRLPLRADLIRDRNALYRELPGGLVENVYTLKITNMDDAAHRYTLEAGADDAAVIELARPLELEAAATGAFPVRIQLPASSGAGVQRLELELAAEDAPEIRRTVEARVLLPVGGGS</sequence>
<dbReference type="PANTHER" id="PTHR30176:SF3">
    <property type="entry name" value="FERREDOXIN-TYPE PROTEIN NAPH"/>
    <property type="match status" value="1"/>
</dbReference>
<feature type="domain" description="4Fe-4S ferredoxin-type" evidence="8">
    <location>
        <begin position="249"/>
        <end position="277"/>
    </location>
</feature>
<feature type="transmembrane region" description="Helical" evidence="7">
    <location>
        <begin position="188"/>
        <end position="205"/>
    </location>
</feature>
<evidence type="ECO:0000256" key="4">
    <source>
        <dbReference type="ARBA" id="ARBA00022982"/>
    </source>
</evidence>
<feature type="transmembrane region" description="Helical" evidence="7">
    <location>
        <begin position="326"/>
        <end position="344"/>
    </location>
</feature>
<dbReference type="GO" id="GO:0051539">
    <property type="term" value="F:4 iron, 4 sulfur cluster binding"/>
    <property type="evidence" value="ECO:0007669"/>
    <property type="project" value="UniProtKB-KW"/>
</dbReference>
<feature type="transmembrane region" description="Helical" evidence="7">
    <location>
        <begin position="77"/>
        <end position="98"/>
    </location>
</feature>
<dbReference type="PANTHER" id="PTHR30176">
    <property type="entry name" value="FERREDOXIN-TYPE PROTEIN NAPH"/>
    <property type="match status" value="1"/>
</dbReference>
<dbReference type="PROSITE" id="PS51379">
    <property type="entry name" value="4FE4S_FER_2"/>
    <property type="match status" value="1"/>
</dbReference>
<dbReference type="InterPro" id="IPR051684">
    <property type="entry name" value="Electron_Trans/Redox"/>
</dbReference>
<dbReference type="Pfam" id="PF13746">
    <property type="entry name" value="Fer4_18"/>
    <property type="match status" value="1"/>
</dbReference>
<dbReference type="PROSITE" id="PS00198">
    <property type="entry name" value="4FE4S_FER_1"/>
    <property type="match status" value="1"/>
</dbReference>
<evidence type="ECO:0000256" key="3">
    <source>
        <dbReference type="ARBA" id="ARBA00022723"/>
    </source>
</evidence>
<dbReference type="EMBL" id="JAZHOG010000007">
    <property type="protein sequence ID" value="MEJ8568315.1"/>
    <property type="molecule type" value="Genomic_DNA"/>
</dbReference>
<dbReference type="GO" id="GO:0005886">
    <property type="term" value="C:plasma membrane"/>
    <property type="evidence" value="ECO:0007669"/>
    <property type="project" value="TreeGrafter"/>
</dbReference>
<dbReference type="InterPro" id="IPR017896">
    <property type="entry name" value="4Fe4S_Fe-S-bd"/>
</dbReference>
<feature type="transmembrane region" description="Helical" evidence="7">
    <location>
        <begin position="33"/>
        <end position="57"/>
    </location>
</feature>
<comment type="caution">
    <text evidence="9">The sequence shown here is derived from an EMBL/GenBank/DDBJ whole genome shotgun (WGS) entry which is preliminary data.</text>
</comment>
<dbReference type="InterPro" id="IPR014116">
    <property type="entry name" value="Cyt_c_oxidase_cbb3_FixG"/>
</dbReference>
<dbReference type="FunFam" id="1.10.1060.10:FF:000015">
    <property type="entry name" value="Cytochrome c oxidase accessory protein CcoG"/>
    <property type="match status" value="1"/>
</dbReference>
<dbReference type="Pfam" id="PF12801">
    <property type="entry name" value="Fer4_5"/>
    <property type="match status" value="1"/>
</dbReference>
<dbReference type="AlphaFoldDB" id="A0AAW9R9Q3"/>